<dbReference type="GO" id="GO:0030182">
    <property type="term" value="P:neuron differentiation"/>
    <property type="evidence" value="ECO:0007669"/>
    <property type="project" value="TreeGrafter"/>
</dbReference>
<dbReference type="EMBL" id="EU296630">
    <property type="protein sequence ID" value="ABY85207.1"/>
    <property type="molecule type" value="mRNA"/>
</dbReference>
<protein>
    <recommendedName>
        <fullName evidence="9">Protein Wnt</fullName>
    </recommendedName>
</protein>
<keyword evidence="4" id="KW-0964">Secreted</keyword>
<dbReference type="InterPro" id="IPR005817">
    <property type="entry name" value="Wnt"/>
</dbReference>
<keyword evidence="6 9" id="KW-0879">Wnt signaling pathway</keyword>
<accession>B0LMF6</accession>
<keyword evidence="8" id="KW-0449">Lipoprotein</keyword>
<dbReference type="CDD" id="cd13113">
    <property type="entry name" value="Wnt"/>
    <property type="match status" value="1"/>
</dbReference>
<keyword evidence="10" id="KW-0472">Membrane</keyword>
<evidence type="ECO:0000313" key="11">
    <source>
        <dbReference type="EMBL" id="ABY85207.1"/>
    </source>
</evidence>
<keyword evidence="7" id="KW-1015">Disulfide bond</keyword>
<comment type="function">
    <text evidence="9">Ligand for members of the frizzled family of seven transmembrane receptors.</text>
</comment>
<dbReference type="FunFam" id="3.30.2460.20:FF:000001">
    <property type="entry name" value="Wnt homolog"/>
    <property type="match status" value="1"/>
</dbReference>
<dbReference type="GO" id="GO:0005615">
    <property type="term" value="C:extracellular space"/>
    <property type="evidence" value="ECO:0007669"/>
    <property type="project" value="TreeGrafter"/>
</dbReference>
<dbReference type="GO" id="GO:0005125">
    <property type="term" value="F:cytokine activity"/>
    <property type="evidence" value="ECO:0007669"/>
    <property type="project" value="TreeGrafter"/>
</dbReference>
<dbReference type="PRINTS" id="PR01349">
    <property type="entry name" value="WNTPROTEIN"/>
</dbReference>
<keyword evidence="3 9" id="KW-0217">Developmental protein</keyword>
<sequence length="420" mass="48769">MNHSGASICLPLIIKIFLISFSFCLTLSINRNWNNQIFVNHLRNTRWWHLYKMKSDPNIATNSLQYAFTRHQWNQFYSFDPIRRKLYSQEYRPNWKNFTDLPANSDLIQVAIEGIRKGIYTCQKLFANHRWNCPTPNLNNPSALLFGDIMLKGFPETAFIYAMLSASVAQTVAEACSFKLSHCPCNNKGRISQTNWIWQGCDDNVQFGRRFARKMFDPDIPDWNKKTLMNLHNTGTGRRVAVKSMNVKCVCQGTSGSCTTKICHRKVASIDEIGNILKEKYENAVKVVKEDSEVNLLANSQKRKTTNKNQQYRKALIIARKHIFIRTEKQYPYARDLVYLEDVPKNFYCDSKPEWHILGTTGRVCNSLSNSTDSCNNLCCNRPFLTRSKTIMENCNCKFIWCCKVECQQCQKRIFIETCQ</sequence>
<evidence type="ECO:0000256" key="10">
    <source>
        <dbReference type="SAM" id="Phobius"/>
    </source>
</evidence>
<comment type="subcellular location">
    <subcellularLocation>
        <location evidence="1 9">Secreted</location>
        <location evidence="1 9">Extracellular space</location>
        <location evidence="1 9">Extracellular matrix</location>
    </subcellularLocation>
</comment>
<evidence type="ECO:0000256" key="1">
    <source>
        <dbReference type="ARBA" id="ARBA00004498"/>
    </source>
</evidence>
<evidence type="ECO:0000256" key="2">
    <source>
        <dbReference type="ARBA" id="ARBA00005683"/>
    </source>
</evidence>
<organism evidence="11">
    <name type="scientific">Schmidtea mediterranea</name>
    <name type="common">Freshwater planarian flatworm</name>
    <dbReference type="NCBI Taxonomy" id="79327"/>
    <lineage>
        <taxon>Eukaryota</taxon>
        <taxon>Metazoa</taxon>
        <taxon>Spiralia</taxon>
        <taxon>Lophotrochozoa</taxon>
        <taxon>Platyhelminthes</taxon>
        <taxon>Rhabditophora</taxon>
        <taxon>Seriata</taxon>
        <taxon>Tricladida</taxon>
        <taxon>Continenticola</taxon>
        <taxon>Geoplanoidea</taxon>
        <taxon>Dugesiidae</taxon>
        <taxon>Schmidtea</taxon>
    </lineage>
</organism>
<keyword evidence="10" id="KW-0812">Transmembrane</keyword>
<dbReference type="InterPro" id="IPR043158">
    <property type="entry name" value="Wnt_C"/>
</dbReference>
<dbReference type="SMR" id="B0LMF6"/>
<evidence type="ECO:0000256" key="7">
    <source>
        <dbReference type="ARBA" id="ARBA00023157"/>
    </source>
</evidence>
<dbReference type="PANTHER" id="PTHR12027:SF98">
    <property type="entry name" value="PROTEIN WNT"/>
    <property type="match status" value="1"/>
</dbReference>
<reference evidence="11" key="1">
    <citation type="journal article" date="2008" name="Science">
        <title>Smed-betacatenin-1 is required for anteroposterior blastema polarity in planarian regeneration.</title>
        <authorList>
            <person name="Petersen C.P."/>
            <person name="Reddien P.W."/>
        </authorList>
    </citation>
    <scope>NUCLEOTIDE SEQUENCE</scope>
    <source>
        <strain evidence="11">CIW4</strain>
    </source>
</reference>
<dbReference type="GO" id="GO:0005109">
    <property type="term" value="F:frizzled binding"/>
    <property type="evidence" value="ECO:0007669"/>
    <property type="project" value="TreeGrafter"/>
</dbReference>
<dbReference type="PANTHER" id="PTHR12027">
    <property type="entry name" value="WNT RELATED"/>
    <property type="match status" value="1"/>
</dbReference>
<dbReference type="GO" id="GO:0045165">
    <property type="term" value="P:cell fate commitment"/>
    <property type="evidence" value="ECO:0007669"/>
    <property type="project" value="TreeGrafter"/>
</dbReference>
<keyword evidence="5" id="KW-0272">Extracellular matrix</keyword>
<gene>
    <name evidence="11" type="primary">wntP-1</name>
</gene>
<keyword evidence="10" id="KW-1133">Transmembrane helix</keyword>
<evidence type="ECO:0000256" key="6">
    <source>
        <dbReference type="ARBA" id="ARBA00022687"/>
    </source>
</evidence>
<evidence type="ECO:0000256" key="3">
    <source>
        <dbReference type="ARBA" id="ARBA00022473"/>
    </source>
</evidence>
<evidence type="ECO:0000256" key="5">
    <source>
        <dbReference type="ARBA" id="ARBA00022530"/>
    </source>
</evidence>
<proteinExistence type="evidence at transcript level"/>
<dbReference type="GO" id="GO:0060070">
    <property type="term" value="P:canonical Wnt signaling pathway"/>
    <property type="evidence" value="ECO:0007669"/>
    <property type="project" value="TreeGrafter"/>
</dbReference>
<dbReference type="AlphaFoldDB" id="B0LMF6"/>
<feature type="transmembrane region" description="Helical" evidence="10">
    <location>
        <begin position="12"/>
        <end position="29"/>
    </location>
</feature>
<evidence type="ECO:0000256" key="9">
    <source>
        <dbReference type="RuleBase" id="RU003500"/>
    </source>
</evidence>
<evidence type="ECO:0000256" key="4">
    <source>
        <dbReference type="ARBA" id="ARBA00022525"/>
    </source>
</evidence>
<dbReference type="Pfam" id="PF00110">
    <property type="entry name" value="wnt"/>
    <property type="match status" value="1"/>
</dbReference>
<dbReference type="SMART" id="SM00097">
    <property type="entry name" value="WNT1"/>
    <property type="match status" value="1"/>
</dbReference>
<name>B0LMF6_SCHMD</name>
<evidence type="ECO:0000256" key="8">
    <source>
        <dbReference type="ARBA" id="ARBA00023288"/>
    </source>
</evidence>
<dbReference type="Gene3D" id="3.30.2460.20">
    <property type="match status" value="1"/>
</dbReference>
<comment type="similarity">
    <text evidence="2 9">Belongs to the Wnt family.</text>
</comment>